<dbReference type="PROSITE" id="PS51462">
    <property type="entry name" value="NUDIX"/>
    <property type="match status" value="1"/>
</dbReference>
<evidence type="ECO:0000256" key="2">
    <source>
        <dbReference type="ARBA" id="ARBA00022801"/>
    </source>
</evidence>
<dbReference type="Proteomes" id="UP000240971">
    <property type="component" value="Unassembled WGS sequence"/>
</dbReference>
<dbReference type="InterPro" id="IPR020476">
    <property type="entry name" value="Nudix_hydrolase"/>
</dbReference>
<keyword evidence="2 3" id="KW-0378">Hydrolase</keyword>
<proteinExistence type="inferred from homology"/>
<evidence type="ECO:0000313" key="6">
    <source>
        <dbReference type="Proteomes" id="UP000240971"/>
    </source>
</evidence>
<protein>
    <submittedName>
        <fullName evidence="5">8-oxo-dGTP pyrophosphatase MutT (NUDIX family)</fullName>
    </submittedName>
</protein>
<dbReference type="PANTHER" id="PTHR43046">
    <property type="entry name" value="GDP-MANNOSE MANNOSYL HYDROLASE"/>
    <property type="match status" value="1"/>
</dbReference>
<dbReference type="InterPro" id="IPR000086">
    <property type="entry name" value="NUDIX_hydrolase_dom"/>
</dbReference>
<evidence type="ECO:0000313" key="5">
    <source>
        <dbReference type="EMBL" id="PSL48116.1"/>
    </source>
</evidence>
<name>A0A2P8HPG7_CHINA</name>
<evidence type="ECO:0000256" key="3">
    <source>
        <dbReference type="RuleBase" id="RU003476"/>
    </source>
</evidence>
<dbReference type="PROSITE" id="PS00893">
    <property type="entry name" value="NUDIX_BOX"/>
    <property type="match status" value="1"/>
</dbReference>
<feature type="domain" description="Nudix hydrolase" evidence="4">
    <location>
        <begin position="88"/>
        <end position="218"/>
    </location>
</feature>
<accession>A0A2P8HPG7</accession>
<keyword evidence="6" id="KW-1185">Reference proteome</keyword>
<dbReference type="SUPFAM" id="SSF55811">
    <property type="entry name" value="Nudix"/>
    <property type="match status" value="1"/>
</dbReference>
<dbReference type="PANTHER" id="PTHR43046:SF14">
    <property type="entry name" value="MUTT_NUDIX FAMILY PROTEIN"/>
    <property type="match status" value="1"/>
</dbReference>
<dbReference type="Pfam" id="PF00293">
    <property type="entry name" value="NUDIX"/>
    <property type="match status" value="1"/>
</dbReference>
<comment type="caution">
    <text evidence="5">The sequence shown here is derived from an EMBL/GenBank/DDBJ whole genome shotgun (WGS) entry which is preliminary data.</text>
</comment>
<dbReference type="Gene3D" id="3.90.79.10">
    <property type="entry name" value="Nucleoside Triphosphate Pyrophosphohydrolase"/>
    <property type="match status" value="1"/>
</dbReference>
<evidence type="ECO:0000259" key="4">
    <source>
        <dbReference type="PROSITE" id="PS51462"/>
    </source>
</evidence>
<comment type="cofactor">
    <cofactor evidence="1">
        <name>Mg(2+)</name>
        <dbReference type="ChEBI" id="CHEBI:18420"/>
    </cofactor>
</comment>
<dbReference type="AlphaFoldDB" id="A0A2P8HPG7"/>
<reference evidence="5 6" key="1">
    <citation type="submission" date="2018-03" db="EMBL/GenBank/DDBJ databases">
        <title>Genomic Encyclopedia of Archaeal and Bacterial Type Strains, Phase II (KMG-II): from individual species to whole genera.</title>
        <authorList>
            <person name="Goeker M."/>
        </authorList>
    </citation>
    <scope>NUCLEOTIDE SEQUENCE [LARGE SCALE GENOMIC DNA]</scope>
    <source>
        <strain evidence="5 6">DSM 24859</strain>
    </source>
</reference>
<comment type="similarity">
    <text evidence="3">Belongs to the Nudix hydrolase family.</text>
</comment>
<gene>
    <name evidence="5" type="ORF">CLV51_102978</name>
</gene>
<evidence type="ECO:0000256" key="1">
    <source>
        <dbReference type="ARBA" id="ARBA00001946"/>
    </source>
</evidence>
<sequence length="219" mass="25197">MFNQITDPHYICGMQANITIYLNERPLLLCSDQEPIPAHLAAAKVYTNPDTEKMESVLRKLEDGKKETAIFTAPDVKQLFKKVSLHFTTLVAAGGLVTNPAGEVLMMFRRGKWDLPKGKQDPGENLETCALREVAEETGLHTVALEHKITETFHYYPMKNKKVLKHTHWYRMQFTGTELTVPQIEEDIQDLQWVKPENVAKYLKFSYENIREVFRAANM</sequence>
<dbReference type="InterPro" id="IPR015797">
    <property type="entry name" value="NUDIX_hydrolase-like_dom_sf"/>
</dbReference>
<dbReference type="InterPro" id="IPR020084">
    <property type="entry name" value="NUDIX_hydrolase_CS"/>
</dbReference>
<dbReference type="GO" id="GO:0016787">
    <property type="term" value="F:hydrolase activity"/>
    <property type="evidence" value="ECO:0007669"/>
    <property type="project" value="UniProtKB-KW"/>
</dbReference>
<organism evidence="5 6">
    <name type="scientific">Chitinophaga niastensis</name>
    <dbReference type="NCBI Taxonomy" id="536980"/>
    <lineage>
        <taxon>Bacteria</taxon>
        <taxon>Pseudomonadati</taxon>
        <taxon>Bacteroidota</taxon>
        <taxon>Chitinophagia</taxon>
        <taxon>Chitinophagales</taxon>
        <taxon>Chitinophagaceae</taxon>
        <taxon>Chitinophaga</taxon>
    </lineage>
</organism>
<dbReference type="PRINTS" id="PR00502">
    <property type="entry name" value="NUDIXFAMILY"/>
</dbReference>
<dbReference type="EMBL" id="PYAW01000002">
    <property type="protein sequence ID" value="PSL48116.1"/>
    <property type="molecule type" value="Genomic_DNA"/>
</dbReference>
<dbReference type="CDD" id="cd03673">
    <property type="entry name" value="NUDIX_Ap6A_hydrolase"/>
    <property type="match status" value="1"/>
</dbReference>